<dbReference type="Gene3D" id="3.40.50.300">
    <property type="entry name" value="P-loop containing nucleotide triphosphate hydrolases"/>
    <property type="match status" value="1"/>
</dbReference>
<sequence length="955" mass="102685">MSGRVLSFGGFQLDPDRRLLLEGGRMVRVGSRALDILIALVARAGEVVPKDDLIARAWPGTTVEEASLRVHVAALRKALGDGQGGRRLVMNVPGRGYSFVGTLDAPAPTTAPVEPPGNTTLPAPLTRLIGREEMVRDLAAHLRQRRLVTIVGPGGIGKTTVALAVAEDLAATYPDGVIFVDLAPVSDPLLVSSAVTAALGLAIRAERHTEGLLAAVQGRRHLLLLDSCEHVVEAAAHLAEVLLRGAPGSAILATSREALRAEGEWVQRMPPLGLPPAIPTLTAAEAMRFPAVQLFVERAAASLGGFTLTDAQAPLVADICRRLDGIALAIELAAGRMDAFGLQELATLLDDRLRVLMRGRRTALPRHQTLRAALDWSYGTLTEPEKAILRRLAVFAGGFTLAAARAVALRPPADDAGFEDDVACLVAKSLIATEAGDLGVTYRLLDTTRAYARERLKDSGEAACASQCHAAFHRSLFEQAAAEWETRPTAEWLGTYARRVDDLRAALVWAFGPAGDPDLGVALTVAAVPLWFQLSLVDEGIAWAERALAALGPGQPADDRRRMQLQAALGWTQMYAIGRVERSTAAWRAALDLAEALGDRDYQQRALWALWADRTNHGAFREALAIADRFRALMASEEADATDRLVGERMTGASLHFLGEQARARAHIDHMIERYVAPSRRSHVVRYQFDQLVTARITRARILWLQGFPDQALQEVEASVARAISLSHTLSLCNVLAQAACPIALLAGDHAAAARHLALLRRHTGAQALDVWRAYADGFEGEFLARTGRPETGLPLLRDAVEELRRAHFTQYLTAFLAALGDCLIAQGQAEDGLAVIEEALARCEATGERWCLPELLRLKGEALIALARPDAGALFEASLALAREQGVPAWELRAATSGARLLAARRRGAEAHGLLAPVLGRFTEGFGTADLRRGAELLATFEAPAAKAPRRAAR</sequence>
<dbReference type="GO" id="GO:0000160">
    <property type="term" value="P:phosphorelay signal transduction system"/>
    <property type="evidence" value="ECO:0007669"/>
    <property type="project" value="InterPro"/>
</dbReference>
<dbReference type="GO" id="GO:0006355">
    <property type="term" value="P:regulation of DNA-templated transcription"/>
    <property type="evidence" value="ECO:0007669"/>
    <property type="project" value="InterPro"/>
</dbReference>
<dbReference type="CDD" id="cd00383">
    <property type="entry name" value="trans_reg_C"/>
    <property type="match status" value="1"/>
</dbReference>
<evidence type="ECO:0000256" key="2">
    <source>
        <dbReference type="PROSITE-ProRule" id="PRU01091"/>
    </source>
</evidence>
<dbReference type="InterPro" id="IPR003593">
    <property type="entry name" value="AAA+_ATPase"/>
</dbReference>
<dbReference type="SMART" id="SM00382">
    <property type="entry name" value="AAA"/>
    <property type="match status" value="1"/>
</dbReference>
<gene>
    <name evidence="4" type="ORF">GWK16_07500</name>
</gene>
<evidence type="ECO:0000256" key="1">
    <source>
        <dbReference type="ARBA" id="ARBA00023125"/>
    </source>
</evidence>
<dbReference type="EMBL" id="JABBKX010000002">
    <property type="protein sequence ID" value="NMJ41079.1"/>
    <property type="molecule type" value="Genomic_DNA"/>
</dbReference>
<dbReference type="InterPro" id="IPR058852">
    <property type="entry name" value="HTH_77"/>
</dbReference>
<dbReference type="InterPro" id="IPR036388">
    <property type="entry name" value="WH-like_DNA-bd_sf"/>
</dbReference>
<feature type="DNA-binding region" description="OmpR/PhoB-type" evidence="2">
    <location>
        <begin position="3"/>
        <end position="101"/>
    </location>
</feature>
<organism evidence="4 5">
    <name type="scientific">Neoroseomonas marina</name>
    <dbReference type="NCBI Taxonomy" id="1232220"/>
    <lineage>
        <taxon>Bacteria</taxon>
        <taxon>Pseudomonadati</taxon>
        <taxon>Pseudomonadota</taxon>
        <taxon>Alphaproteobacteria</taxon>
        <taxon>Acetobacterales</taxon>
        <taxon>Acetobacteraceae</taxon>
        <taxon>Neoroseomonas</taxon>
    </lineage>
</organism>
<name>A0A848EC42_9PROT</name>
<dbReference type="GO" id="GO:0016887">
    <property type="term" value="F:ATP hydrolysis activity"/>
    <property type="evidence" value="ECO:0007669"/>
    <property type="project" value="InterPro"/>
</dbReference>
<dbReference type="PANTHER" id="PTHR47691:SF3">
    <property type="entry name" value="HTH-TYPE TRANSCRIPTIONAL REGULATOR RV0890C-RELATED"/>
    <property type="match status" value="1"/>
</dbReference>
<dbReference type="Gene3D" id="1.10.10.10">
    <property type="entry name" value="Winged helix-like DNA-binding domain superfamily/Winged helix DNA-binding domain"/>
    <property type="match status" value="1"/>
</dbReference>
<dbReference type="RefSeq" id="WP_170053318.1">
    <property type="nucleotide sequence ID" value="NZ_JABBKX010000002.1"/>
</dbReference>
<evidence type="ECO:0000313" key="4">
    <source>
        <dbReference type="EMBL" id="NMJ41079.1"/>
    </source>
</evidence>
<dbReference type="Pfam" id="PF00486">
    <property type="entry name" value="Trans_reg_C"/>
    <property type="match status" value="1"/>
</dbReference>
<dbReference type="Pfam" id="PF25872">
    <property type="entry name" value="HTH_77"/>
    <property type="match status" value="1"/>
</dbReference>
<dbReference type="InterPro" id="IPR001867">
    <property type="entry name" value="OmpR/PhoB-type_DNA-bd"/>
</dbReference>
<evidence type="ECO:0000313" key="5">
    <source>
        <dbReference type="Proteomes" id="UP000548582"/>
    </source>
</evidence>
<evidence type="ECO:0000259" key="3">
    <source>
        <dbReference type="PROSITE" id="PS51755"/>
    </source>
</evidence>
<keyword evidence="5" id="KW-1185">Reference proteome</keyword>
<dbReference type="PROSITE" id="PS51755">
    <property type="entry name" value="OMPR_PHOB"/>
    <property type="match status" value="1"/>
</dbReference>
<dbReference type="InterPro" id="IPR016032">
    <property type="entry name" value="Sig_transdc_resp-reg_C-effctor"/>
</dbReference>
<dbReference type="PANTHER" id="PTHR47691">
    <property type="entry name" value="REGULATOR-RELATED"/>
    <property type="match status" value="1"/>
</dbReference>
<dbReference type="SUPFAM" id="SSF46894">
    <property type="entry name" value="C-terminal effector domain of the bipartite response regulators"/>
    <property type="match status" value="1"/>
</dbReference>
<keyword evidence="1 2" id="KW-0238">DNA-binding</keyword>
<dbReference type="Pfam" id="PF13401">
    <property type="entry name" value="AAA_22"/>
    <property type="match status" value="1"/>
</dbReference>
<feature type="domain" description="OmpR/PhoB-type" evidence="3">
    <location>
        <begin position="3"/>
        <end position="101"/>
    </location>
</feature>
<dbReference type="InterPro" id="IPR049945">
    <property type="entry name" value="AAA_22"/>
</dbReference>
<dbReference type="InterPro" id="IPR027417">
    <property type="entry name" value="P-loop_NTPase"/>
</dbReference>
<accession>A0A848EC42</accession>
<protein>
    <recommendedName>
        <fullName evidence="3">OmpR/PhoB-type domain-containing protein</fullName>
    </recommendedName>
</protein>
<dbReference type="SUPFAM" id="SSF52540">
    <property type="entry name" value="P-loop containing nucleoside triphosphate hydrolases"/>
    <property type="match status" value="1"/>
</dbReference>
<dbReference type="GO" id="GO:0003677">
    <property type="term" value="F:DNA binding"/>
    <property type="evidence" value="ECO:0007669"/>
    <property type="project" value="UniProtKB-UniRule"/>
</dbReference>
<comment type="caution">
    <text evidence="4">The sequence shown here is derived from an EMBL/GenBank/DDBJ whole genome shotgun (WGS) entry which is preliminary data.</text>
</comment>
<dbReference type="AlphaFoldDB" id="A0A848EC42"/>
<reference evidence="4 5" key="1">
    <citation type="submission" date="2020-03" db="EMBL/GenBank/DDBJ databases">
        <authorList>
            <person name="Sun Q."/>
        </authorList>
    </citation>
    <scope>NUCLEOTIDE SEQUENCE [LARGE SCALE GENOMIC DNA]</scope>
    <source>
        <strain evidence="4 5">JC162</strain>
    </source>
</reference>
<dbReference type="Proteomes" id="UP000548582">
    <property type="component" value="Unassembled WGS sequence"/>
</dbReference>
<dbReference type="SMART" id="SM00862">
    <property type="entry name" value="Trans_reg_C"/>
    <property type="match status" value="1"/>
</dbReference>
<proteinExistence type="predicted"/>